<dbReference type="Gene3D" id="3.40.50.620">
    <property type="entry name" value="HUPs"/>
    <property type="match status" value="2"/>
</dbReference>
<accession>A0A378TP59</accession>
<evidence type="ECO:0000259" key="4">
    <source>
        <dbReference type="Pfam" id="PF00582"/>
    </source>
</evidence>
<keyword evidence="6" id="KW-1185">Reference proteome</keyword>
<evidence type="ECO:0000256" key="3">
    <source>
        <dbReference type="ARBA" id="ARBA00022840"/>
    </source>
</evidence>
<comment type="similarity">
    <text evidence="1">Belongs to the universal stress protein A family.</text>
</comment>
<dbReference type="RefSeq" id="WP_115281080.1">
    <property type="nucleotide sequence ID" value="NZ_AP022600.1"/>
</dbReference>
<dbReference type="PANTHER" id="PTHR46268:SF27">
    <property type="entry name" value="UNIVERSAL STRESS PROTEIN RV2623"/>
    <property type="match status" value="1"/>
</dbReference>
<feature type="domain" description="UspA" evidence="4">
    <location>
        <begin position="8"/>
        <end position="146"/>
    </location>
</feature>
<keyword evidence="3" id="KW-0067">ATP-binding</keyword>
<dbReference type="SUPFAM" id="SSF52402">
    <property type="entry name" value="Adenine nucleotide alpha hydrolases-like"/>
    <property type="match status" value="2"/>
</dbReference>
<protein>
    <submittedName>
        <fullName evidence="5">UspA domain-containing protein</fullName>
    </submittedName>
</protein>
<dbReference type="AlphaFoldDB" id="A0A378TP59"/>
<dbReference type="Proteomes" id="UP000254978">
    <property type="component" value="Unassembled WGS sequence"/>
</dbReference>
<reference evidence="5 6" key="1">
    <citation type="submission" date="2018-06" db="EMBL/GenBank/DDBJ databases">
        <authorList>
            <consortium name="Pathogen Informatics"/>
            <person name="Doyle S."/>
        </authorList>
    </citation>
    <scope>NUCLEOTIDE SEQUENCE [LARGE SCALE GENOMIC DNA]</scope>
    <source>
        <strain evidence="5 6">NCTC10821</strain>
    </source>
</reference>
<dbReference type="InterPro" id="IPR006016">
    <property type="entry name" value="UspA"/>
</dbReference>
<evidence type="ECO:0000256" key="1">
    <source>
        <dbReference type="ARBA" id="ARBA00008791"/>
    </source>
</evidence>
<gene>
    <name evidence="5" type="ORF">NCTC10821_05933</name>
</gene>
<sequence>MTDAADARPVVVGIDGSDSGVSAAQWAAALAAALGTSLHLMHSDSTAGSFISDAAVIAVRAAATADRHADAQQILAQAQTAVRQRFPALQVTSEVVSEPADVALIRRSRTARFVVTAGEDVSRAAALLLGSTTLTVATRAECPVVAWRGTAAPTTAAVVVGVAFGDADSEALATAFTLAEMFAAPVTAVHAWSTTRSVDHATVPYLIDWDAVERNETRGLRTAVQPWAERHPDVEVRYVVDIAKPSRALLDRLADAQLVVVATHRSNALAAALLGSTTLNLLHHSPVPVVVCQTPNHP</sequence>
<dbReference type="InterPro" id="IPR014729">
    <property type="entry name" value="Rossmann-like_a/b/a_fold"/>
</dbReference>
<evidence type="ECO:0000313" key="6">
    <source>
        <dbReference type="Proteomes" id="UP000254978"/>
    </source>
</evidence>
<dbReference type="PRINTS" id="PR01438">
    <property type="entry name" value="UNVRSLSTRESS"/>
</dbReference>
<dbReference type="OrthoDB" id="3174546at2"/>
<proteinExistence type="inferred from homology"/>
<feature type="domain" description="UspA" evidence="4">
    <location>
        <begin position="158"/>
        <end position="292"/>
    </location>
</feature>
<dbReference type="GO" id="GO:0005524">
    <property type="term" value="F:ATP binding"/>
    <property type="evidence" value="ECO:0007669"/>
    <property type="project" value="UniProtKB-KW"/>
</dbReference>
<evidence type="ECO:0000313" key="5">
    <source>
        <dbReference type="EMBL" id="STZ62364.1"/>
    </source>
</evidence>
<dbReference type="InterPro" id="IPR006015">
    <property type="entry name" value="Universal_stress_UspA"/>
</dbReference>
<dbReference type="PANTHER" id="PTHR46268">
    <property type="entry name" value="STRESS RESPONSE PROTEIN NHAX"/>
    <property type="match status" value="1"/>
</dbReference>
<dbReference type="EMBL" id="UGQT01000001">
    <property type="protein sequence ID" value="STZ62364.1"/>
    <property type="molecule type" value="Genomic_DNA"/>
</dbReference>
<keyword evidence="2" id="KW-0547">Nucleotide-binding</keyword>
<organism evidence="5 6">
    <name type="scientific">Mycolicibacterium tokaiense</name>
    <dbReference type="NCBI Taxonomy" id="39695"/>
    <lineage>
        <taxon>Bacteria</taxon>
        <taxon>Bacillati</taxon>
        <taxon>Actinomycetota</taxon>
        <taxon>Actinomycetes</taxon>
        <taxon>Mycobacteriales</taxon>
        <taxon>Mycobacteriaceae</taxon>
        <taxon>Mycolicibacterium</taxon>
    </lineage>
</organism>
<dbReference type="Pfam" id="PF00582">
    <property type="entry name" value="Usp"/>
    <property type="match status" value="2"/>
</dbReference>
<evidence type="ECO:0000256" key="2">
    <source>
        <dbReference type="ARBA" id="ARBA00022741"/>
    </source>
</evidence>
<name>A0A378TP59_9MYCO</name>